<sequence>MKHEIYRFKKLSDTETNFLNDAIKKSDKSLVLQLLWGFAGKVGPVINTFLRMSLNEDFYFLLFLSSIIWKIFHIKIIFNYFSIILLLKIYCLNLSAASRRFKITIFLRTKPCSLKAIRGY</sequence>
<dbReference type="EMBL" id="REGN01006892">
    <property type="protein sequence ID" value="RNA07954.1"/>
    <property type="molecule type" value="Genomic_DNA"/>
</dbReference>
<dbReference type="Proteomes" id="UP000276133">
    <property type="component" value="Unassembled WGS sequence"/>
</dbReference>
<evidence type="ECO:0000313" key="2">
    <source>
        <dbReference type="EMBL" id="RNA07954.1"/>
    </source>
</evidence>
<keyword evidence="3" id="KW-1185">Reference proteome</keyword>
<name>A0A3M7Q9V9_BRAPC</name>
<evidence type="ECO:0000313" key="3">
    <source>
        <dbReference type="Proteomes" id="UP000276133"/>
    </source>
</evidence>
<protein>
    <submittedName>
        <fullName evidence="2">Uncharacterized protein</fullName>
    </submittedName>
</protein>
<evidence type="ECO:0000256" key="1">
    <source>
        <dbReference type="SAM" id="Phobius"/>
    </source>
</evidence>
<reference evidence="2 3" key="1">
    <citation type="journal article" date="2018" name="Sci. Rep.">
        <title>Genomic signatures of local adaptation to the degree of environmental predictability in rotifers.</title>
        <authorList>
            <person name="Franch-Gras L."/>
            <person name="Hahn C."/>
            <person name="Garcia-Roger E.M."/>
            <person name="Carmona M.J."/>
            <person name="Serra M."/>
            <person name="Gomez A."/>
        </authorList>
    </citation>
    <scope>NUCLEOTIDE SEQUENCE [LARGE SCALE GENOMIC DNA]</scope>
    <source>
        <strain evidence="2">HYR1</strain>
    </source>
</reference>
<proteinExistence type="predicted"/>
<dbReference type="AlphaFoldDB" id="A0A3M7Q9V9"/>
<keyword evidence="1" id="KW-0812">Transmembrane</keyword>
<comment type="caution">
    <text evidence="2">The sequence shown here is derived from an EMBL/GenBank/DDBJ whole genome shotgun (WGS) entry which is preliminary data.</text>
</comment>
<keyword evidence="1" id="KW-0472">Membrane</keyword>
<keyword evidence="1" id="KW-1133">Transmembrane helix</keyword>
<organism evidence="2 3">
    <name type="scientific">Brachionus plicatilis</name>
    <name type="common">Marine rotifer</name>
    <name type="synonym">Brachionus muelleri</name>
    <dbReference type="NCBI Taxonomy" id="10195"/>
    <lineage>
        <taxon>Eukaryota</taxon>
        <taxon>Metazoa</taxon>
        <taxon>Spiralia</taxon>
        <taxon>Gnathifera</taxon>
        <taxon>Rotifera</taxon>
        <taxon>Eurotatoria</taxon>
        <taxon>Monogononta</taxon>
        <taxon>Pseudotrocha</taxon>
        <taxon>Ploima</taxon>
        <taxon>Brachionidae</taxon>
        <taxon>Brachionus</taxon>
    </lineage>
</organism>
<accession>A0A3M7Q9V9</accession>
<feature type="transmembrane region" description="Helical" evidence="1">
    <location>
        <begin position="80"/>
        <end position="98"/>
    </location>
</feature>
<gene>
    <name evidence="2" type="ORF">BpHYR1_002174</name>
</gene>